<dbReference type="RefSeq" id="XP_025372616.1">
    <property type="nucleotide sequence ID" value="XM_025512391.1"/>
</dbReference>
<evidence type="ECO:0000256" key="4">
    <source>
        <dbReference type="ARBA" id="ARBA00023002"/>
    </source>
</evidence>
<protein>
    <recommendedName>
        <fullName evidence="6">Sulfhydryl oxidase</fullName>
        <ecNumber evidence="6">1.8.3.2</ecNumber>
    </recommendedName>
</protein>
<dbReference type="SUPFAM" id="SSF69000">
    <property type="entry name" value="FAD-dependent thiol oxidase"/>
    <property type="match status" value="1"/>
</dbReference>
<dbReference type="PROSITE" id="PS51324">
    <property type="entry name" value="ERV_ALR"/>
    <property type="match status" value="1"/>
</dbReference>
<evidence type="ECO:0000313" key="10">
    <source>
        <dbReference type="Proteomes" id="UP000245783"/>
    </source>
</evidence>
<dbReference type="GO" id="GO:0050660">
    <property type="term" value="F:flavin adenine dinucleotide binding"/>
    <property type="evidence" value="ECO:0007669"/>
    <property type="project" value="TreeGrafter"/>
</dbReference>
<gene>
    <name evidence="9" type="ORF">IE81DRAFT_309120</name>
</gene>
<dbReference type="InParanoid" id="A0A316W6A6"/>
<dbReference type="GO" id="GO:0005739">
    <property type="term" value="C:mitochondrion"/>
    <property type="evidence" value="ECO:0007669"/>
    <property type="project" value="TreeGrafter"/>
</dbReference>
<dbReference type="InterPro" id="IPR036774">
    <property type="entry name" value="ERV/ALR_sulphydryl_oxid_sf"/>
</dbReference>
<sequence length="273" mass="29138">MRSNSSSCGSTFLPPRFVQLFLLAALVLLLPSWLYLSRPAQSGALASLRLGSLPDGAHTASQLAILHLNPSARPTAQGSQGSGPDDSAGKAFVPGLPAAVLQASQGTLYGKPIMAKLGNESAKAELGRATWKFLHTMTLRFPDEPSASDREALLSFFHLFSRLYPCGECAEHFQQLLRDLPPQTSSRLAAAGWLCAAHNRVNARLGKAEFPCDKLDETYDCGCGPPKKTSKVPPTLIHPEEADAKANHSQGSEDWGEGGKDYVPHRGGRPLGG</sequence>
<evidence type="ECO:0000256" key="5">
    <source>
        <dbReference type="ARBA" id="ARBA00023157"/>
    </source>
</evidence>
<dbReference type="FunFam" id="1.20.120.310:FF:000002">
    <property type="entry name" value="Sulfhydryl oxidase"/>
    <property type="match status" value="1"/>
</dbReference>
<dbReference type="InterPro" id="IPR017905">
    <property type="entry name" value="ERV/ALR_sulphydryl_oxidase"/>
</dbReference>
<keyword evidence="2 6" id="KW-0285">Flavoprotein</keyword>
<dbReference type="FunCoup" id="A0A316W6A6">
    <property type="interactions" value="133"/>
</dbReference>
<dbReference type="Pfam" id="PF04777">
    <property type="entry name" value="Evr1_Alr"/>
    <property type="match status" value="1"/>
</dbReference>
<keyword evidence="5" id="KW-1015">Disulfide bond</keyword>
<evidence type="ECO:0000256" key="1">
    <source>
        <dbReference type="ARBA" id="ARBA00001974"/>
    </source>
</evidence>
<dbReference type="EC" id="1.8.3.2" evidence="6"/>
<evidence type="ECO:0000313" key="9">
    <source>
        <dbReference type="EMBL" id="PWN45456.1"/>
    </source>
</evidence>
<feature type="region of interest" description="Disordered" evidence="7">
    <location>
        <begin position="230"/>
        <end position="273"/>
    </location>
</feature>
<proteinExistence type="predicted"/>
<evidence type="ECO:0000256" key="7">
    <source>
        <dbReference type="SAM" id="MobiDB-lite"/>
    </source>
</evidence>
<dbReference type="STRING" id="1522189.A0A316W6A6"/>
<comment type="catalytic activity">
    <reaction evidence="6">
        <text>2 R'C(R)SH + O2 = R'C(R)S-S(R)CR' + H2O2</text>
        <dbReference type="Rhea" id="RHEA:17357"/>
        <dbReference type="ChEBI" id="CHEBI:15379"/>
        <dbReference type="ChEBI" id="CHEBI:16240"/>
        <dbReference type="ChEBI" id="CHEBI:16520"/>
        <dbReference type="ChEBI" id="CHEBI:17412"/>
        <dbReference type="EC" id="1.8.3.2"/>
    </reaction>
</comment>
<evidence type="ECO:0000256" key="6">
    <source>
        <dbReference type="RuleBase" id="RU371123"/>
    </source>
</evidence>
<dbReference type="EMBL" id="KZ819355">
    <property type="protein sequence ID" value="PWN45456.1"/>
    <property type="molecule type" value="Genomic_DNA"/>
</dbReference>
<dbReference type="PANTHER" id="PTHR12645">
    <property type="entry name" value="ALR/ERV"/>
    <property type="match status" value="1"/>
</dbReference>
<accession>A0A316W6A6</accession>
<feature type="domain" description="ERV/ALR sulfhydryl oxidase" evidence="8">
    <location>
        <begin position="119"/>
        <end position="219"/>
    </location>
</feature>
<keyword evidence="3 6" id="KW-0274">FAD</keyword>
<dbReference type="Gene3D" id="1.20.120.310">
    <property type="entry name" value="ERV/ALR sulfhydryl oxidase domain"/>
    <property type="match status" value="1"/>
</dbReference>
<evidence type="ECO:0000256" key="2">
    <source>
        <dbReference type="ARBA" id="ARBA00022630"/>
    </source>
</evidence>
<dbReference type="GeneID" id="37034261"/>
<dbReference type="InterPro" id="IPR039799">
    <property type="entry name" value="ALR/ERV"/>
</dbReference>
<evidence type="ECO:0000259" key="8">
    <source>
        <dbReference type="PROSITE" id="PS51324"/>
    </source>
</evidence>
<keyword evidence="10" id="KW-1185">Reference proteome</keyword>
<dbReference type="OrthoDB" id="59470at2759"/>
<evidence type="ECO:0000256" key="3">
    <source>
        <dbReference type="ARBA" id="ARBA00022827"/>
    </source>
</evidence>
<comment type="cofactor">
    <cofactor evidence="1 6">
        <name>FAD</name>
        <dbReference type="ChEBI" id="CHEBI:57692"/>
    </cofactor>
</comment>
<keyword evidence="4 6" id="KW-0560">Oxidoreductase</keyword>
<dbReference type="AlphaFoldDB" id="A0A316W6A6"/>
<dbReference type="PANTHER" id="PTHR12645:SF1">
    <property type="entry name" value="FAD-LINKED SULFHYDRYL OXIDASE ERV2"/>
    <property type="match status" value="1"/>
</dbReference>
<organism evidence="9 10">
    <name type="scientific">Ceraceosorus guamensis</name>
    <dbReference type="NCBI Taxonomy" id="1522189"/>
    <lineage>
        <taxon>Eukaryota</taxon>
        <taxon>Fungi</taxon>
        <taxon>Dikarya</taxon>
        <taxon>Basidiomycota</taxon>
        <taxon>Ustilaginomycotina</taxon>
        <taxon>Exobasidiomycetes</taxon>
        <taxon>Ceraceosorales</taxon>
        <taxon>Ceraceosoraceae</taxon>
        <taxon>Ceraceosorus</taxon>
    </lineage>
</organism>
<dbReference type="GO" id="GO:0016971">
    <property type="term" value="F:flavin-dependent sulfhydryl oxidase activity"/>
    <property type="evidence" value="ECO:0007669"/>
    <property type="project" value="InterPro"/>
</dbReference>
<reference evidence="9 10" key="1">
    <citation type="journal article" date="2018" name="Mol. Biol. Evol.">
        <title>Broad Genomic Sampling Reveals a Smut Pathogenic Ancestry of the Fungal Clade Ustilaginomycotina.</title>
        <authorList>
            <person name="Kijpornyongpan T."/>
            <person name="Mondo S.J."/>
            <person name="Barry K."/>
            <person name="Sandor L."/>
            <person name="Lee J."/>
            <person name="Lipzen A."/>
            <person name="Pangilinan J."/>
            <person name="LaButti K."/>
            <person name="Hainaut M."/>
            <person name="Henrissat B."/>
            <person name="Grigoriev I.V."/>
            <person name="Spatafora J.W."/>
            <person name="Aime M.C."/>
        </authorList>
    </citation>
    <scope>NUCLEOTIDE SEQUENCE [LARGE SCALE GENOMIC DNA]</scope>
    <source>
        <strain evidence="9 10">MCA 4658</strain>
    </source>
</reference>
<name>A0A316W6A6_9BASI</name>
<dbReference type="Proteomes" id="UP000245783">
    <property type="component" value="Unassembled WGS sequence"/>
</dbReference>